<dbReference type="InterPro" id="IPR051805">
    <property type="entry name" value="Dehydratase_Activator_Redct"/>
</dbReference>
<dbReference type="EMBL" id="LJUO01000098">
    <property type="protein sequence ID" value="KPK70259.1"/>
    <property type="molecule type" value="Genomic_DNA"/>
</dbReference>
<protein>
    <recommendedName>
        <fullName evidence="1">DUF2229 domain-containing protein</fullName>
    </recommendedName>
</protein>
<dbReference type="AlphaFoldDB" id="A0A0S8GAV3"/>
<organism evidence="2 3">
    <name type="scientific">candidate division WOR_3 bacterium SM23_60</name>
    <dbReference type="NCBI Taxonomy" id="1703780"/>
    <lineage>
        <taxon>Bacteria</taxon>
        <taxon>Bacteria division WOR-3</taxon>
    </lineage>
</organism>
<proteinExistence type="predicted"/>
<sequence>MCAKQSVGIPKALSYYYFYPLWCAFFTHLGVDVKTSSTTNRRTLESGCSVVPSEACLPLKCYVGHVLSLINEVDFIFVPRLVCLEKNPRVKLGCPKLIGLPDMVKALIPRANLLSLDVDCRTELEAKTYTRLAHALGYTSAEGKRAYDYAKEEFKRIVASEKNPCAANASKDNIITIGVLGHAYVLHDNYLNMNVWTKLSDLGCHAIDCHHLSDSDIENGVKKIKPVTWYFEDRLLGAAVTFRDVDAVSGIVYLVSFGCGAGSITNEIIELEILQHSSMPFLRIILDEYSGETGLMTRLESFVDMVQLKARVLV</sequence>
<dbReference type="Pfam" id="PF09989">
    <property type="entry name" value="DUF2229"/>
    <property type="match status" value="1"/>
</dbReference>
<comment type="caution">
    <text evidence="2">The sequence shown here is derived from an EMBL/GenBank/DDBJ whole genome shotgun (WGS) entry which is preliminary data.</text>
</comment>
<accession>A0A0S8GAV3</accession>
<evidence type="ECO:0000259" key="1">
    <source>
        <dbReference type="Pfam" id="PF09989"/>
    </source>
</evidence>
<dbReference type="Gene3D" id="3.40.50.11900">
    <property type="match status" value="1"/>
</dbReference>
<gene>
    <name evidence="2" type="ORF">AMJ87_09225</name>
</gene>
<reference evidence="2 3" key="1">
    <citation type="journal article" date="2015" name="Microbiome">
        <title>Genomic resolution of linkages in carbon, nitrogen, and sulfur cycling among widespread estuary sediment bacteria.</title>
        <authorList>
            <person name="Baker B.J."/>
            <person name="Lazar C.S."/>
            <person name="Teske A.P."/>
            <person name="Dick G.J."/>
        </authorList>
    </citation>
    <scope>NUCLEOTIDE SEQUENCE [LARGE SCALE GENOMIC DNA]</scope>
    <source>
        <strain evidence="2">SM23_60</strain>
    </source>
</reference>
<evidence type="ECO:0000313" key="3">
    <source>
        <dbReference type="Proteomes" id="UP000051096"/>
    </source>
</evidence>
<name>A0A0S8GAV3_UNCW3</name>
<dbReference type="PANTHER" id="PTHR32329:SF2">
    <property type="entry name" value="BIFUNCTIONAL PROTEIN [INCLUDES 2-HYDROXYACYL-COA DEHYDRATASE (N-TER) AND ITS ACTIVATOR DOMAIN (C_TERM)"/>
    <property type="match status" value="1"/>
</dbReference>
<dbReference type="Proteomes" id="UP000051096">
    <property type="component" value="Unassembled WGS sequence"/>
</dbReference>
<feature type="domain" description="DUF2229" evidence="1">
    <location>
        <begin position="7"/>
        <end position="207"/>
    </location>
</feature>
<dbReference type="PANTHER" id="PTHR32329">
    <property type="entry name" value="BIFUNCTIONAL PROTEIN [INCLUDES 2-HYDROXYACYL-COA DEHYDRATASE (N-TER) AND ITS ACTIVATOR DOMAIN (C_TERM)-RELATED"/>
    <property type="match status" value="1"/>
</dbReference>
<evidence type="ECO:0000313" key="2">
    <source>
        <dbReference type="EMBL" id="KPK70259.1"/>
    </source>
</evidence>
<dbReference type="InterPro" id="IPR018709">
    <property type="entry name" value="CoA_activase_DUF2229"/>
</dbReference>